<reference evidence="2" key="1">
    <citation type="submission" date="2020-10" db="EMBL/GenBank/DDBJ databases">
        <authorList>
            <person name="Gilroy R."/>
        </authorList>
    </citation>
    <scope>NUCLEOTIDE SEQUENCE</scope>
    <source>
        <strain evidence="2">CHK184-25365</strain>
    </source>
</reference>
<keyword evidence="1" id="KW-0472">Membrane</keyword>
<evidence type="ECO:0000313" key="2">
    <source>
        <dbReference type="EMBL" id="HIR41498.1"/>
    </source>
</evidence>
<gene>
    <name evidence="2" type="ORF">IAB36_06710</name>
</gene>
<feature type="transmembrane region" description="Helical" evidence="1">
    <location>
        <begin position="12"/>
        <end position="34"/>
    </location>
</feature>
<organism evidence="2 3">
    <name type="scientific">Candidatus Egerieicola pullicola</name>
    <dbReference type="NCBI Taxonomy" id="2840775"/>
    <lineage>
        <taxon>Bacteria</taxon>
        <taxon>Bacillati</taxon>
        <taxon>Bacillota</taxon>
        <taxon>Clostridia</taxon>
        <taxon>Eubacteriales</taxon>
        <taxon>Oscillospiraceae</taxon>
        <taxon>Oscillospiraceae incertae sedis</taxon>
        <taxon>Candidatus Egerieicola</taxon>
    </lineage>
</organism>
<keyword evidence="1" id="KW-0812">Transmembrane</keyword>
<dbReference type="Proteomes" id="UP000886749">
    <property type="component" value="Unassembled WGS sequence"/>
</dbReference>
<protein>
    <recommendedName>
        <fullName evidence="4">DUF4367 domain-containing protein</fullName>
    </recommendedName>
</protein>
<keyword evidence="1" id="KW-1133">Transmembrane helix</keyword>
<sequence length="378" mass="42426">MKWKAWSKKRKILFVGVLAAVVVLAAGTAVWLLWGQEKPPQRYLLDISAYANGSQTVYVVQNGLQEQSIPLARYSISHVPEGFHQLYDSAPVANRYSLRYTDAFYNQSGTAVTLYQIPALQNEQVWFPEPVDQVEFAGIEVWYASASEQTTAAWLCGDTLFTLNAEPSLSMEEMLEWVNGVDYSAAQMPQVRPLEFVEGGDIVFQRNGMDQYVSRPWQIGGDPDLPQRLDYYRFPQTPEGFTPAEGEVSQQYWPLDFLQPEGVDTGTRKDWLQSYSNQEGDTLTLVNCILDRENNYIFQQNYAPQTENTDGAGGSYFGVSPQPQDVETVTVNGMEGRLYSGEGYSELVLLGDAVYLDVIYVGDISARDFLELAQGIGR</sequence>
<dbReference type="AlphaFoldDB" id="A0A9D1AKD0"/>
<proteinExistence type="predicted"/>
<comment type="caution">
    <text evidence="2">The sequence shown here is derived from an EMBL/GenBank/DDBJ whole genome shotgun (WGS) entry which is preliminary data.</text>
</comment>
<accession>A0A9D1AKD0</accession>
<reference evidence="2" key="2">
    <citation type="journal article" date="2021" name="PeerJ">
        <title>Extensive microbial diversity within the chicken gut microbiome revealed by metagenomics and culture.</title>
        <authorList>
            <person name="Gilroy R."/>
            <person name="Ravi A."/>
            <person name="Getino M."/>
            <person name="Pursley I."/>
            <person name="Horton D.L."/>
            <person name="Alikhan N.F."/>
            <person name="Baker D."/>
            <person name="Gharbi K."/>
            <person name="Hall N."/>
            <person name="Watson M."/>
            <person name="Adriaenssens E.M."/>
            <person name="Foster-Nyarko E."/>
            <person name="Jarju S."/>
            <person name="Secka A."/>
            <person name="Antonio M."/>
            <person name="Oren A."/>
            <person name="Chaudhuri R.R."/>
            <person name="La Ragione R."/>
            <person name="Hildebrand F."/>
            <person name="Pallen M.J."/>
        </authorList>
    </citation>
    <scope>NUCLEOTIDE SEQUENCE</scope>
    <source>
        <strain evidence="2">CHK184-25365</strain>
    </source>
</reference>
<name>A0A9D1AKD0_9FIRM</name>
<dbReference type="EMBL" id="DVGY01000152">
    <property type="protein sequence ID" value="HIR41498.1"/>
    <property type="molecule type" value="Genomic_DNA"/>
</dbReference>
<evidence type="ECO:0008006" key="4">
    <source>
        <dbReference type="Google" id="ProtNLM"/>
    </source>
</evidence>
<evidence type="ECO:0000256" key="1">
    <source>
        <dbReference type="SAM" id="Phobius"/>
    </source>
</evidence>
<evidence type="ECO:0000313" key="3">
    <source>
        <dbReference type="Proteomes" id="UP000886749"/>
    </source>
</evidence>